<comment type="caution">
    <text evidence="1">The sequence shown here is derived from an EMBL/GenBank/DDBJ whole genome shotgun (WGS) entry which is preliminary data.</text>
</comment>
<dbReference type="AlphaFoldDB" id="A0A8X6NTQ9"/>
<gene>
    <name evidence="1" type="ORF">NPIL_530781</name>
</gene>
<dbReference type="OrthoDB" id="10363147at2759"/>
<name>A0A8X6NTQ9_NEPPI</name>
<sequence length="99" mass="11354">MLRASVIMIIHMKQALNPPWLVVRAEGQRHCAIPPLYRYIKIGQLRLAAFTPEVAKLLATLKRTAISFDAEPSLEIILCWILMYRIALSNLFSFACQKR</sequence>
<proteinExistence type="predicted"/>
<protein>
    <submittedName>
        <fullName evidence="1">Uncharacterized protein</fullName>
    </submittedName>
</protein>
<accession>A0A8X6NTQ9</accession>
<evidence type="ECO:0000313" key="2">
    <source>
        <dbReference type="Proteomes" id="UP000887013"/>
    </source>
</evidence>
<keyword evidence="2" id="KW-1185">Reference proteome</keyword>
<dbReference type="Proteomes" id="UP000887013">
    <property type="component" value="Unassembled WGS sequence"/>
</dbReference>
<organism evidence="1 2">
    <name type="scientific">Nephila pilipes</name>
    <name type="common">Giant wood spider</name>
    <name type="synonym">Nephila maculata</name>
    <dbReference type="NCBI Taxonomy" id="299642"/>
    <lineage>
        <taxon>Eukaryota</taxon>
        <taxon>Metazoa</taxon>
        <taxon>Ecdysozoa</taxon>
        <taxon>Arthropoda</taxon>
        <taxon>Chelicerata</taxon>
        <taxon>Arachnida</taxon>
        <taxon>Araneae</taxon>
        <taxon>Araneomorphae</taxon>
        <taxon>Entelegynae</taxon>
        <taxon>Araneoidea</taxon>
        <taxon>Nephilidae</taxon>
        <taxon>Nephila</taxon>
    </lineage>
</organism>
<dbReference type="EMBL" id="BMAW01061715">
    <property type="protein sequence ID" value="GFT32547.1"/>
    <property type="molecule type" value="Genomic_DNA"/>
</dbReference>
<reference evidence="1" key="1">
    <citation type="submission" date="2020-08" db="EMBL/GenBank/DDBJ databases">
        <title>Multicomponent nature underlies the extraordinary mechanical properties of spider dragline silk.</title>
        <authorList>
            <person name="Kono N."/>
            <person name="Nakamura H."/>
            <person name="Mori M."/>
            <person name="Yoshida Y."/>
            <person name="Ohtoshi R."/>
            <person name="Malay A.D."/>
            <person name="Moran D.A.P."/>
            <person name="Tomita M."/>
            <person name="Numata K."/>
            <person name="Arakawa K."/>
        </authorList>
    </citation>
    <scope>NUCLEOTIDE SEQUENCE</scope>
</reference>
<evidence type="ECO:0000313" key="1">
    <source>
        <dbReference type="EMBL" id="GFT32547.1"/>
    </source>
</evidence>